<dbReference type="Pfam" id="PF00041">
    <property type="entry name" value="fn3"/>
    <property type="match status" value="1"/>
</dbReference>
<evidence type="ECO:0000256" key="2">
    <source>
        <dbReference type="SAM" id="SignalP"/>
    </source>
</evidence>
<dbReference type="SUPFAM" id="SSF49265">
    <property type="entry name" value="Fibronectin type III"/>
    <property type="match status" value="1"/>
</dbReference>
<feature type="domain" description="Fibronectin type-III" evidence="3">
    <location>
        <begin position="32"/>
        <end position="125"/>
    </location>
</feature>
<dbReference type="CDD" id="cd00063">
    <property type="entry name" value="FN3"/>
    <property type="match status" value="1"/>
</dbReference>
<dbReference type="InterPro" id="IPR003961">
    <property type="entry name" value="FN3_dom"/>
</dbReference>
<dbReference type="AlphaFoldDB" id="A0A845DAK5"/>
<reference evidence="4 5" key="1">
    <citation type="submission" date="2019-09" db="EMBL/GenBank/DDBJ databases">
        <title>Characterisation of the sponge microbiome using genome-centric metagenomics.</title>
        <authorList>
            <person name="Engelberts J.P."/>
            <person name="Robbins S.J."/>
            <person name="De Goeij J.M."/>
            <person name="Aranda M."/>
            <person name="Bell S.C."/>
            <person name="Webster N.S."/>
        </authorList>
    </citation>
    <scope>NUCLEOTIDE SEQUENCE [LARGE SCALE GENOMIC DNA]</scope>
    <source>
        <strain evidence="4">SB0662_bin_43</strain>
    </source>
</reference>
<dbReference type="Gene3D" id="2.60.40.10">
    <property type="entry name" value="Immunoglobulins"/>
    <property type="match status" value="1"/>
</dbReference>
<dbReference type="InterPro" id="IPR036116">
    <property type="entry name" value="FN3_sf"/>
</dbReference>
<sequence>MYLQKQQFVSLILCVAILFVALLTLSTNAQTKPQPPQIELTNIEATTATIQWNSLSGAVQYHIFVCDETDTCNRGIRHNPTSDATQTRIIDDLMPGKDYSITATVHNGVQWSDYSNWLFIKTKKSVTPVNPNPPPPINPPPVNPPPTPPPVNPPPPPPLPTCTWTDRNTTREQTSCSNSQTVSRQTQKQQVCGPNNCAGGDCTVHSLRWINTGNPTSTQCTNNRICSNGSCVAPTACTTDSDCLTSHVCNNGICVNSSTACAWRNTGATRQLKACIEGTRICASSQTVFAQPQAEQRCGPSNCMGMCSGDQARDSVKWVDTGDPMTSRCPWSQTCSNGECIGPPPECALLVYYQIIGTSRMKYFGPHTINVKFPAAKQYLTMFSYHRKDADDESISTTTSSFPMNPTNKSEVHYTINSEYIGAMKFSYTCNGKTYQTNLRKRQYF</sequence>
<proteinExistence type="predicted"/>
<evidence type="ECO:0000313" key="4">
    <source>
        <dbReference type="EMBL" id="MYE38435.1"/>
    </source>
</evidence>
<accession>A0A845DAK5</accession>
<dbReference type="PROSITE" id="PS50853">
    <property type="entry name" value="FN3"/>
    <property type="match status" value="1"/>
</dbReference>
<name>A0A845DAK5_9BACT</name>
<evidence type="ECO:0000256" key="1">
    <source>
        <dbReference type="SAM" id="MobiDB-lite"/>
    </source>
</evidence>
<dbReference type="EMBL" id="VXOY01000025">
    <property type="protein sequence ID" value="MYE38435.1"/>
    <property type="molecule type" value="Genomic_DNA"/>
</dbReference>
<protein>
    <submittedName>
        <fullName evidence="4">Fibronectin type III domain-containing protein</fullName>
    </submittedName>
</protein>
<feature type="region of interest" description="Disordered" evidence="1">
    <location>
        <begin position="128"/>
        <end position="161"/>
    </location>
</feature>
<evidence type="ECO:0000313" key="5">
    <source>
        <dbReference type="Proteomes" id="UP000449092"/>
    </source>
</evidence>
<dbReference type="InterPro" id="IPR055531">
    <property type="entry name" value="DUF7107"/>
</dbReference>
<feature type="chain" id="PRO_5032935187" evidence="2">
    <location>
        <begin position="30"/>
        <end position="445"/>
    </location>
</feature>
<dbReference type="Pfam" id="PF23416">
    <property type="entry name" value="DUF7107"/>
    <property type="match status" value="1"/>
</dbReference>
<gene>
    <name evidence="4" type="ORF">F4X82_02880</name>
</gene>
<comment type="caution">
    <text evidence="4">The sequence shown here is derived from an EMBL/GenBank/DDBJ whole genome shotgun (WGS) entry which is preliminary data.</text>
</comment>
<feature type="compositionally biased region" description="Pro residues" evidence="1">
    <location>
        <begin position="130"/>
        <end position="160"/>
    </location>
</feature>
<keyword evidence="2" id="KW-0732">Signal</keyword>
<dbReference type="InterPro" id="IPR013783">
    <property type="entry name" value="Ig-like_fold"/>
</dbReference>
<dbReference type="SMART" id="SM00060">
    <property type="entry name" value="FN3"/>
    <property type="match status" value="1"/>
</dbReference>
<organism evidence="4 5">
    <name type="scientific">Candidatus Spechtbacteria bacterium SB0662_bin_43</name>
    <dbReference type="NCBI Taxonomy" id="2604897"/>
    <lineage>
        <taxon>Bacteria</taxon>
        <taxon>Candidatus Spechtiibacteriota</taxon>
    </lineage>
</organism>
<evidence type="ECO:0000259" key="3">
    <source>
        <dbReference type="PROSITE" id="PS50853"/>
    </source>
</evidence>
<dbReference type="Proteomes" id="UP000449092">
    <property type="component" value="Unassembled WGS sequence"/>
</dbReference>
<feature type="signal peptide" evidence="2">
    <location>
        <begin position="1"/>
        <end position="29"/>
    </location>
</feature>